<organism evidence="2 3">
    <name type="scientific">Steccherinum ochraceum</name>
    <dbReference type="NCBI Taxonomy" id="92696"/>
    <lineage>
        <taxon>Eukaryota</taxon>
        <taxon>Fungi</taxon>
        <taxon>Dikarya</taxon>
        <taxon>Basidiomycota</taxon>
        <taxon>Agaricomycotina</taxon>
        <taxon>Agaricomycetes</taxon>
        <taxon>Polyporales</taxon>
        <taxon>Steccherinaceae</taxon>
        <taxon>Steccherinum</taxon>
    </lineage>
</organism>
<feature type="compositionally biased region" description="Low complexity" evidence="1">
    <location>
        <begin position="16"/>
        <end position="34"/>
    </location>
</feature>
<accession>A0A4R0R8D1</accession>
<dbReference type="Proteomes" id="UP000292702">
    <property type="component" value="Unassembled WGS sequence"/>
</dbReference>
<reference evidence="2 3" key="1">
    <citation type="submission" date="2018-11" db="EMBL/GenBank/DDBJ databases">
        <title>Genome assembly of Steccherinum ochraceum LE-BIN_3174, the white-rot fungus of the Steccherinaceae family (The Residual Polyporoid clade, Polyporales, Basidiomycota).</title>
        <authorList>
            <person name="Fedorova T.V."/>
            <person name="Glazunova O.A."/>
            <person name="Landesman E.O."/>
            <person name="Moiseenko K.V."/>
            <person name="Psurtseva N.V."/>
            <person name="Savinova O.S."/>
            <person name="Shakhova N.V."/>
            <person name="Tyazhelova T.V."/>
            <person name="Vasina D.V."/>
        </authorList>
    </citation>
    <scope>NUCLEOTIDE SEQUENCE [LARGE SCALE GENOMIC DNA]</scope>
    <source>
        <strain evidence="2 3">LE-BIN_3174</strain>
    </source>
</reference>
<gene>
    <name evidence="2" type="ORF">EIP91_010545</name>
</gene>
<sequence length="320" mass="37177">MTRRRSAASKAKKAKAASSSPSTSTAHSSSSSPKPFSADVFYHIFKFFDNSNIDDLFFLWTTCRQVSKDVNSAVEHIFVTSCLKQTSLIMEDEYHFGPNYTEVILRPEFTFVELDPTDPSRAIFRIPIPSHSVPTAADKQRMSKHLKDTFDVFESPNPVHMPQIMVRVLYTANDTYVPGFKPNWEKLEVSVDWRGMYSERFKEEKEHKRWLTENIDQISDLALSMALDTARQIKSKDPVAFFHAMTKMQQMKTDFRTKAYKTLRKERIRRNVCKYDGAEDYNCSDEEGEEKLKTVRQWVGEKYAVQEVGDKFALWRELQT</sequence>
<evidence type="ECO:0000256" key="1">
    <source>
        <dbReference type="SAM" id="MobiDB-lite"/>
    </source>
</evidence>
<feature type="compositionally biased region" description="Basic residues" evidence="1">
    <location>
        <begin position="1"/>
        <end position="15"/>
    </location>
</feature>
<evidence type="ECO:0000313" key="2">
    <source>
        <dbReference type="EMBL" id="TCD60209.1"/>
    </source>
</evidence>
<protein>
    <submittedName>
        <fullName evidence="2">Uncharacterized protein</fullName>
    </submittedName>
</protein>
<dbReference type="STRING" id="92696.A0A4R0R8D1"/>
<evidence type="ECO:0000313" key="3">
    <source>
        <dbReference type="Proteomes" id="UP000292702"/>
    </source>
</evidence>
<dbReference type="EMBL" id="RWJN01000638">
    <property type="protein sequence ID" value="TCD60209.1"/>
    <property type="molecule type" value="Genomic_DNA"/>
</dbReference>
<dbReference type="AlphaFoldDB" id="A0A4R0R8D1"/>
<feature type="region of interest" description="Disordered" evidence="1">
    <location>
        <begin position="1"/>
        <end position="34"/>
    </location>
</feature>
<keyword evidence="3" id="KW-1185">Reference proteome</keyword>
<dbReference type="OrthoDB" id="2967395at2759"/>
<name>A0A4R0R8D1_9APHY</name>
<comment type="caution">
    <text evidence="2">The sequence shown here is derived from an EMBL/GenBank/DDBJ whole genome shotgun (WGS) entry which is preliminary data.</text>
</comment>
<proteinExistence type="predicted"/>